<dbReference type="EMBL" id="JAUPEV010000002">
    <property type="protein sequence ID" value="MDO7252592.1"/>
    <property type="molecule type" value="Genomic_DNA"/>
</dbReference>
<dbReference type="Gene3D" id="1.10.10.10">
    <property type="entry name" value="Winged helix-like DNA-binding domain superfamily/Winged helix DNA-binding domain"/>
    <property type="match status" value="1"/>
</dbReference>
<reference evidence="5" key="2">
    <citation type="submission" date="2023-07" db="EMBL/GenBank/DDBJ databases">
        <authorList>
            <person name="Aydin F."/>
            <person name="Tarhane S."/>
            <person name="Saticioglu I.B."/>
            <person name="Karakaya E."/>
            <person name="Abay S."/>
            <person name="Guran O."/>
            <person name="Bozkurt E."/>
            <person name="Uzum N."/>
            <person name="Olgun K."/>
            <person name="Jablonski D."/>
        </authorList>
    </citation>
    <scope>NUCLEOTIDE SEQUENCE</scope>
    <source>
        <strain evidence="5">Faydin-H75</strain>
    </source>
</reference>
<comment type="caution">
    <text evidence="6">The sequence shown here is derived from an EMBL/GenBank/DDBJ whole genome shotgun (WGS) entry which is preliminary data.</text>
</comment>
<dbReference type="GO" id="GO:0045892">
    <property type="term" value="P:negative regulation of DNA-templated transcription"/>
    <property type="evidence" value="ECO:0007669"/>
    <property type="project" value="TreeGrafter"/>
</dbReference>
<evidence type="ECO:0000313" key="6">
    <source>
        <dbReference type="EMBL" id="MDP2538459.1"/>
    </source>
</evidence>
<dbReference type="InterPro" id="IPR036390">
    <property type="entry name" value="WH_DNA-bd_sf"/>
</dbReference>
<dbReference type="AlphaFoldDB" id="A0AA90SS25"/>
<dbReference type="Proteomes" id="UP001177258">
    <property type="component" value="Unassembled WGS sequence"/>
</dbReference>
<reference evidence="5 7" key="3">
    <citation type="journal article" date="2024" name="Syst. Appl. Microbiol.">
        <title>Helicobacter cappadocius sp. nov., from lizards: The first psychrotrophic Helicobacter species.</title>
        <authorList>
            <person name="Aydin F."/>
            <person name="Tarhane S."/>
            <person name="Karakaya E."/>
            <person name="Abay S."/>
            <person name="Kayman T."/>
            <person name="Guran O."/>
            <person name="Bozkurt E."/>
            <person name="Uzum N."/>
            <person name="Avci A."/>
            <person name="Olgun K."/>
            <person name="Jablonski D."/>
            <person name="Guran C."/>
            <person name="Burcin Saticioglu I."/>
        </authorList>
    </citation>
    <scope>NUCLEOTIDE SEQUENCE [LARGE SCALE GENOMIC DNA]</scope>
    <source>
        <strain evidence="5">Faydin-H75</strain>
        <strain evidence="7">faydin-H76</strain>
    </source>
</reference>
<evidence type="ECO:0000313" key="7">
    <source>
        <dbReference type="Proteomes" id="UP001177258"/>
    </source>
</evidence>
<name>A0AA90SS25_9HELI</name>
<keyword evidence="2" id="KW-0805">Transcription regulation</keyword>
<sequence length="262" mass="30240">MNHKKDLLLDGIIKRYVQFNEPIGSESLKMSMSIKISSATIRNYFKILSEEGILTQPHISSGRIPTNRALKGYWRANLQYKENILNVDIGKIQQACQKIGVFCVIREKTSQILKEVINYENRFLILAFENNEIAVPFNHSVERFLKELIGLEFEDIKKIASQVCATALLEKLNLVSNVALHKFGIEFLALLLRYQEFHKLFFEITDGHIFDRLPKGIYFENTVPEGSIGIVQDISIDKKEAQMFCMGELNKNYTYFYEEIAS</sequence>
<evidence type="ECO:0000313" key="5">
    <source>
        <dbReference type="EMBL" id="MDO7252592.1"/>
    </source>
</evidence>
<protein>
    <submittedName>
        <fullName evidence="6">HrcA family transcriptional regulator</fullName>
    </submittedName>
</protein>
<gene>
    <name evidence="5" type="ORF">Q5I04_01495</name>
    <name evidence="6" type="ORF">Q5I06_01495</name>
</gene>
<dbReference type="RefSeq" id="WP_305516436.1">
    <property type="nucleotide sequence ID" value="NZ_JAUPEV010000002.1"/>
</dbReference>
<dbReference type="InterPro" id="IPR036388">
    <property type="entry name" value="WH-like_DNA-bd_sf"/>
</dbReference>
<keyword evidence="8" id="KW-1185">Reference proteome</keyword>
<reference evidence="6 8" key="1">
    <citation type="submission" date="2023-07" db="EMBL/GenBank/DDBJ databases">
        <title>Unpublished Manusciprt.</title>
        <authorList>
            <person name="Aydin F."/>
            <person name="Tarhane S."/>
            <person name="Saticioglu I.B."/>
            <person name="Karakaya E."/>
            <person name="Abay S."/>
            <person name="Guran O."/>
            <person name="Bozkurt E."/>
            <person name="Uzum N."/>
            <person name="Olgun K."/>
            <person name="Jablonski D."/>
        </authorList>
    </citation>
    <scope>NUCLEOTIDE SEQUENCE</scope>
    <source>
        <strain evidence="8">faydin-H75</strain>
        <strain evidence="6">Faydin-H76</strain>
    </source>
</reference>
<evidence type="ECO:0000256" key="4">
    <source>
        <dbReference type="ARBA" id="ARBA00023163"/>
    </source>
</evidence>
<evidence type="ECO:0000256" key="2">
    <source>
        <dbReference type="ARBA" id="ARBA00023015"/>
    </source>
</evidence>
<dbReference type="SUPFAM" id="SSF46785">
    <property type="entry name" value="Winged helix' DNA-binding domain"/>
    <property type="match status" value="1"/>
</dbReference>
<dbReference type="InterPro" id="IPR002571">
    <property type="entry name" value="HrcA"/>
</dbReference>
<dbReference type="PANTHER" id="PTHR34824:SF1">
    <property type="entry name" value="HEAT-INDUCIBLE TRANSCRIPTION REPRESSOR HRCA"/>
    <property type="match status" value="1"/>
</dbReference>
<keyword evidence="1" id="KW-0678">Repressor</keyword>
<accession>A0AA90SS25</accession>
<keyword evidence="4" id="KW-0804">Transcription</keyword>
<evidence type="ECO:0000256" key="1">
    <source>
        <dbReference type="ARBA" id="ARBA00022491"/>
    </source>
</evidence>
<dbReference type="Proteomes" id="UP001240777">
    <property type="component" value="Unassembled WGS sequence"/>
</dbReference>
<dbReference type="NCBIfam" id="NF003033">
    <property type="entry name" value="PRK03911.1"/>
    <property type="match status" value="1"/>
</dbReference>
<keyword evidence="3" id="KW-0346">Stress response</keyword>
<proteinExistence type="predicted"/>
<organism evidence="6 7">
    <name type="scientific">Helicobacter cappadocius</name>
    <dbReference type="NCBI Taxonomy" id="3063998"/>
    <lineage>
        <taxon>Bacteria</taxon>
        <taxon>Pseudomonadati</taxon>
        <taxon>Campylobacterota</taxon>
        <taxon>Epsilonproteobacteria</taxon>
        <taxon>Campylobacterales</taxon>
        <taxon>Helicobacteraceae</taxon>
        <taxon>Helicobacter</taxon>
    </lineage>
</organism>
<evidence type="ECO:0000313" key="8">
    <source>
        <dbReference type="Proteomes" id="UP001240777"/>
    </source>
</evidence>
<evidence type="ECO:0000256" key="3">
    <source>
        <dbReference type="ARBA" id="ARBA00023016"/>
    </source>
</evidence>
<dbReference type="EMBL" id="JAUYZK010000002">
    <property type="protein sequence ID" value="MDP2538459.1"/>
    <property type="molecule type" value="Genomic_DNA"/>
</dbReference>
<dbReference type="PANTHER" id="PTHR34824">
    <property type="entry name" value="HEAT-INDUCIBLE TRANSCRIPTION REPRESSOR HRCA"/>
    <property type="match status" value="1"/>
</dbReference>
<dbReference type="GO" id="GO:0003677">
    <property type="term" value="F:DNA binding"/>
    <property type="evidence" value="ECO:0007669"/>
    <property type="project" value="InterPro"/>
</dbReference>